<dbReference type="InterPro" id="IPR036663">
    <property type="entry name" value="Fumarylacetoacetase_C_sf"/>
</dbReference>
<evidence type="ECO:0008006" key="4">
    <source>
        <dbReference type="Google" id="ProtNLM"/>
    </source>
</evidence>
<comment type="caution">
    <text evidence="2">The sequence shown here is derived from an EMBL/GenBank/DDBJ whole genome shotgun (WGS) entry which is preliminary data.</text>
</comment>
<feature type="signal peptide" evidence="1">
    <location>
        <begin position="1"/>
        <end position="23"/>
    </location>
</feature>
<dbReference type="Proteomes" id="UP000610558">
    <property type="component" value="Unassembled WGS sequence"/>
</dbReference>
<dbReference type="InterPro" id="IPR050772">
    <property type="entry name" value="Hydratase-Decarb/MhpD_sf"/>
</dbReference>
<sequence length="256" mass="27933">MKFPFLSFSCAFALLLSACASPAENEQESRWYSSYQRQTHALSAEGQPKGYKAGLTSAASREQFGSDRALAGNLYRQLPEGGTVSVAGYVKPMLEMELAFRLNQVVTKPISRVDDLLPLIAAVAPAFELPDLGLLKKRPPSPFDIVEANVAAHSFVVGRAMNVNAQCIETIQARLWHNGQLQKSASVTELEGGVWMVLLNLINNRIAQGWEITTDQWLLSGALGGMQALAPQEYVADFRCFGEFAGRIQLLVEAGN</sequence>
<gene>
    <name evidence="2" type="ORF">IB286_11265</name>
</gene>
<dbReference type="AlphaFoldDB" id="A0A927C541"/>
<dbReference type="Gene3D" id="3.90.850.10">
    <property type="entry name" value="Fumarylacetoacetase-like, C-terminal domain"/>
    <property type="match status" value="1"/>
</dbReference>
<name>A0A927C541_9GAMM</name>
<organism evidence="2 3">
    <name type="scientific">Spongiibacter pelagi</name>
    <dbReference type="NCBI Taxonomy" id="2760804"/>
    <lineage>
        <taxon>Bacteria</taxon>
        <taxon>Pseudomonadati</taxon>
        <taxon>Pseudomonadota</taxon>
        <taxon>Gammaproteobacteria</taxon>
        <taxon>Cellvibrionales</taxon>
        <taxon>Spongiibacteraceae</taxon>
        <taxon>Spongiibacter</taxon>
    </lineage>
</organism>
<dbReference type="GO" id="GO:0005737">
    <property type="term" value="C:cytoplasm"/>
    <property type="evidence" value="ECO:0007669"/>
    <property type="project" value="TreeGrafter"/>
</dbReference>
<evidence type="ECO:0000256" key="1">
    <source>
        <dbReference type="SAM" id="SignalP"/>
    </source>
</evidence>
<dbReference type="PROSITE" id="PS51257">
    <property type="entry name" value="PROKAR_LIPOPROTEIN"/>
    <property type="match status" value="1"/>
</dbReference>
<dbReference type="GO" id="GO:0008684">
    <property type="term" value="F:2-oxopent-4-enoate hydratase activity"/>
    <property type="evidence" value="ECO:0007669"/>
    <property type="project" value="TreeGrafter"/>
</dbReference>
<keyword evidence="1" id="KW-0732">Signal</keyword>
<keyword evidence="3" id="KW-1185">Reference proteome</keyword>
<dbReference type="PANTHER" id="PTHR30143">
    <property type="entry name" value="ACID HYDRATASE"/>
    <property type="match status" value="1"/>
</dbReference>
<accession>A0A927C541</accession>
<dbReference type="RefSeq" id="WP_190765586.1">
    <property type="nucleotide sequence ID" value="NZ_JACXLD010000006.1"/>
</dbReference>
<evidence type="ECO:0000313" key="2">
    <source>
        <dbReference type="EMBL" id="MBD2859585.1"/>
    </source>
</evidence>
<feature type="chain" id="PRO_5037266560" description="Lipoprotein" evidence="1">
    <location>
        <begin position="24"/>
        <end position="256"/>
    </location>
</feature>
<evidence type="ECO:0000313" key="3">
    <source>
        <dbReference type="Proteomes" id="UP000610558"/>
    </source>
</evidence>
<proteinExistence type="predicted"/>
<protein>
    <recommendedName>
        <fullName evidence="4">Lipoprotein</fullName>
    </recommendedName>
</protein>
<dbReference type="SUPFAM" id="SSF56529">
    <property type="entry name" value="FAH"/>
    <property type="match status" value="1"/>
</dbReference>
<reference evidence="2" key="1">
    <citation type="submission" date="2020-09" db="EMBL/GenBank/DDBJ databases">
        <authorList>
            <person name="Yoon J.-W."/>
        </authorList>
    </citation>
    <scope>NUCLEOTIDE SEQUENCE</scope>
    <source>
        <strain evidence="2">KMU-158</strain>
    </source>
</reference>
<dbReference type="PANTHER" id="PTHR30143:SF0">
    <property type="entry name" value="2-KETO-4-PENTENOATE HYDRATASE"/>
    <property type="match status" value="1"/>
</dbReference>
<dbReference type="EMBL" id="JACXLD010000006">
    <property type="protein sequence ID" value="MBD2859585.1"/>
    <property type="molecule type" value="Genomic_DNA"/>
</dbReference>